<dbReference type="Proteomes" id="UP000003233">
    <property type="component" value="Unassembled WGS sequence"/>
</dbReference>
<organism evidence="1 2">
    <name type="scientific">Fusobacterium ulcerans 12-1B</name>
    <dbReference type="NCBI Taxonomy" id="457404"/>
    <lineage>
        <taxon>Bacteria</taxon>
        <taxon>Fusobacteriati</taxon>
        <taxon>Fusobacteriota</taxon>
        <taxon>Fusobacteriia</taxon>
        <taxon>Fusobacteriales</taxon>
        <taxon>Fusobacteriaceae</taxon>
        <taxon>Fusobacterium</taxon>
    </lineage>
</organism>
<keyword evidence="2" id="KW-1185">Reference proteome</keyword>
<dbReference type="EMBL" id="AGWJ02000009">
    <property type="protein sequence ID" value="EHO82101.1"/>
    <property type="molecule type" value="Genomic_DNA"/>
</dbReference>
<dbReference type="RefSeq" id="WP_008696854.1">
    <property type="nucleotide sequence ID" value="NZ_KE161007.1"/>
</dbReference>
<proteinExistence type="predicted"/>
<dbReference type="AlphaFoldDB" id="H1PSF2"/>
<evidence type="ECO:0000313" key="1">
    <source>
        <dbReference type="EMBL" id="EHO82101.1"/>
    </source>
</evidence>
<comment type="caution">
    <text evidence="1">The sequence shown here is derived from an EMBL/GenBank/DDBJ whole genome shotgun (WGS) entry which is preliminary data.</text>
</comment>
<accession>H1PSF2</accession>
<protein>
    <submittedName>
        <fullName evidence="1">Uncharacterized protein</fullName>
    </submittedName>
</protein>
<dbReference type="PATRIC" id="fig|457404.5.peg.1328"/>
<reference evidence="1 2" key="1">
    <citation type="submission" date="2012-07" db="EMBL/GenBank/DDBJ databases">
        <title>The Genome Sequence of Fusobacterium ulcerans 12_1B.</title>
        <authorList>
            <consortium name="The Broad Institute Genome Sequencing Platform"/>
            <person name="Earl A."/>
            <person name="Ward D."/>
            <person name="Feldgarden M."/>
            <person name="Gevers D."/>
            <person name="Strauss J."/>
            <person name="Ambrose C.E."/>
            <person name="Allen-Vercoe E."/>
            <person name="Walker B."/>
            <person name="Young S.K."/>
            <person name="Zeng Q."/>
            <person name="Gargeya S."/>
            <person name="Fitzgerald M."/>
            <person name="Haas B."/>
            <person name="Abouelleil A."/>
            <person name="Alvarado L."/>
            <person name="Arachchi H.M."/>
            <person name="Berlin A.M."/>
            <person name="Chapman S.B."/>
            <person name="Goldberg J."/>
            <person name="Griggs A."/>
            <person name="Gujja S."/>
            <person name="Hansen M."/>
            <person name="Howarth C."/>
            <person name="Imamovic A."/>
            <person name="Larimer J."/>
            <person name="McCowen C."/>
            <person name="Montmayeur A."/>
            <person name="Murphy C."/>
            <person name="Neiman D."/>
            <person name="Pearson M."/>
            <person name="Priest M."/>
            <person name="Roberts A."/>
            <person name="Saif S."/>
            <person name="Shea T."/>
            <person name="Sisk P."/>
            <person name="Sykes S."/>
            <person name="Wortman J."/>
            <person name="Nusbaum C."/>
            <person name="Birren B."/>
        </authorList>
    </citation>
    <scope>NUCLEOTIDE SEQUENCE [LARGE SCALE GENOMIC DNA]</scope>
    <source>
        <strain evidence="1 2">12_1B</strain>
    </source>
</reference>
<gene>
    <name evidence="1" type="ORF">HMPREF0402_01345</name>
</gene>
<evidence type="ECO:0000313" key="2">
    <source>
        <dbReference type="Proteomes" id="UP000003233"/>
    </source>
</evidence>
<name>H1PSF2_9FUSO</name>
<dbReference type="HOGENOM" id="CLU_798669_0_0_0"/>
<dbReference type="BioCyc" id="FSP457404-HMP:GTSQ-1349-MONOMER"/>
<sequence length="351" mass="39849">MELYHYEDETIKTEIIMKSKINDEEIELKQIDFSNIKMFLKKGIFIISGYLRGEAEKNLTEIMKLNKWSMITGTSKGALRDIEIKVSRNGYVLRHLIFEGYLSSYHESYDNAKGYRFHFILREHKKINRDGAYVRTVTLKGVKGDMIIISREFNLKNSLLSGLNGLTGVSLLKDAGVKVAVASESRIITGALGFYFIAHGTGMVSEFVADITFVMKKEPEKMGSFNMTRDWVYKPIGEAISQEINNIFSEINLSKDIGIDAYNHANLAFSILTLSTDVEKSYRNLKGYEGAGIYYKIKYKDVAVSTWGRRLTAYRKYGSTTIKALLGDLGFLVPGTYSVKESIKSEIEKRK</sequence>